<evidence type="ECO:0000256" key="3">
    <source>
        <dbReference type="ARBA" id="ARBA00022946"/>
    </source>
</evidence>
<keyword evidence="4" id="KW-0689">Ribosomal protein</keyword>
<dbReference type="InterPro" id="IPR019716">
    <property type="entry name" value="Ribosomal_mL53"/>
</dbReference>
<evidence type="ECO:0000256" key="9">
    <source>
        <dbReference type="SAM" id="Phobius"/>
    </source>
</evidence>
<evidence type="ECO:0000256" key="8">
    <source>
        <dbReference type="ARBA" id="ARBA00042721"/>
    </source>
</evidence>
<organism evidence="10 11">
    <name type="scientific">Pyrocoelia pectoralis</name>
    <dbReference type="NCBI Taxonomy" id="417401"/>
    <lineage>
        <taxon>Eukaryota</taxon>
        <taxon>Metazoa</taxon>
        <taxon>Ecdysozoa</taxon>
        <taxon>Arthropoda</taxon>
        <taxon>Hexapoda</taxon>
        <taxon>Insecta</taxon>
        <taxon>Pterygota</taxon>
        <taxon>Neoptera</taxon>
        <taxon>Endopterygota</taxon>
        <taxon>Coleoptera</taxon>
        <taxon>Polyphaga</taxon>
        <taxon>Elateriformia</taxon>
        <taxon>Elateroidea</taxon>
        <taxon>Lampyridae</taxon>
        <taxon>Lampyrinae</taxon>
        <taxon>Pyrocoelia</taxon>
    </lineage>
</organism>
<comment type="similarity">
    <text evidence="2">Belongs to the mitochondrion-specific ribosomal protein mL53 family.</text>
</comment>
<proteinExistence type="inferred from homology"/>
<reference evidence="10 11" key="1">
    <citation type="journal article" date="2024" name="Insects">
        <title>An Improved Chromosome-Level Genome Assembly of the Firefly Pyrocoelia pectoralis.</title>
        <authorList>
            <person name="Fu X."/>
            <person name="Meyer-Rochow V.B."/>
            <person name="Ballantyne L."/>
            <person name="Zhu X."/>
        </authorList>
    </citation>
    <scope>NUCLEOTIDE SEQUENCE [LARGE SCALE GENOMIC DNA]</scope>
    <source>
        <strain evidence="10">XCY_ONT2</strain>
    </source>
</reference>
<dbReference type="EMBL" id="JAVRBK010000005">
    <property type="protein sequence ID" value="KAK5644084.1"/>
    <property type="molecule type" value="Genomic_DNA"/>
</dbReference>
<keyword evidence="3" id="KW-0809">Transit peptide</keyword>
<dbReference type="GO" id="GO:0005762">
    <property type="term" value="C:mitochondrial large ribosomal subunit"/>
    <property type="evidence" value="ECO:0007669"/>
    <property type="project" value="TreeGrafter"/>
</dbReference>
<keyword evidence="6" id="KW-0687">Ribonucleoprotein</keyword>
<keyword evidence="9" id="KW-0472">Membrane</keyword>
<keyword evidence="5" id="KW-0496">Mitochondrion</keyword>
<keyword evidence="9" id="KW-1133">Transmembrane helix</keyword>
<sequence length="182" mass="20692">MSIYYTGSFKKSGGLLSAITKQLNQINLKPVKKIQVQFDPFHPQSHIPREFLFHITSPKVVTTNYNCLVKTNIVCDRSDPWIRFDLLEPGKSITFLANNLTVLEILQQINTHVSSLVKPEELSNVSAPLTKSEKKKTKRNNIPAFTDVFTEETFYMSVVGFVISTLVVVFILSRYITIKPVE</sequence>
<keyword evidence="9" id="KW-0812">Transmembrane</keyword>
<name>A0AAN7VHB1_9COLE</name>
<evidence type="ECO:0000256" key="6">
    <source>
        <dbReference type="ARBA" id="ARBA00023274"/>
    </source>
</evidence>
<gene>
    <name evidence="10" type="ORF">RI129_007929</name>
</gene>
<dbReference type="PANTHER" id="PTHR33618">
    <property type="entry name" value="39S RIBOSOMAL PROTEIN L53, MITOCHONDRIAL"/>
    <property type="match status" value="1"/>
</dbReference>
<dbReference type="PANTHER" id="PTHR33618:SF1">
    <property type="entry name" value="LARGE RIBOSOMAL SUBUNIT PROTEIN ML53"/>
    <property type="match status" value="1"/>
</dbReference>
<dbReference type="Proteomes" id="UP001329430">
    <property type="component" value="Chromosome 5"/>
</dbReference>
<accession>A0AAN7VHB1</accession>
<evidence type="ECO:0000256" key="2">
    <source>
        <dbReference type="ARBA" id="ARBA00005557"/>
    </source>
</evidence>
<keyword evidence="11" id="KW-1185">Reference proteome</keyword>
<dbReference type="Pfam" id="PF10780">
    <property type="entry name" value="MRP_L53"/>
    <property type="match status" value="1"/>
</dbReference>
<evidence type="ECO:0000313" key="10">
    <source>
        <dbReference type="EMBL" id="KAK5644084.1"/>
    </source>
</evidence>
<comment type="caution">
    <text evidence="10">The sequence shown here is derived from an EMBL/GenBank/DDBJ whole genome shotgun (WGS) entry which is preliminary data.</text>
</comment>
<evidence type="ECO:0000256" key="5">
    <source>
        <dbReference type="ARBA" id="ARBA00023128"/>
    </source>
</evidence>
<protein>
    <recommendedName>
        <fullName evidence="7">Large ribosomal subunit protein mL53</fullName>
    </recommendedName>
    <alternativeName>
        <fullName evidence="8">39S ribosomal protein L53, mitochondrial</fullName>
    </alternativeName>
</protein>
<dbReference type="Gene3D" id="3.40.30.10">
    <property type="entry name" value="Glutaredoxin"/>
    <property type="match status" value="1"/>
</dbReference>
<evidence type="ECO:0000313" key="11">
    <source>
        <dbReference type="Proteomes" id="UP001329430"/>
    </source>
</evidence>
<evidence type="ECO:0000256" key="1">
    <source>
        <dbReference type="ARBA" id="ARBA00004173"/>
    </source>
</evidence>
<dbReference type="AlphaFoldDB" id="A0AAN7VHB1"/>
<dbReference type="InterPro" id="IPR052473">
    <property type="entry name" value="mtLSU_mL53"/>
</dbReference>
<evidence type="ECO:0000256" key="7">
    <source>
        <dbReference type="ARBA" id="ARBA00035180"/>
    </source>
</evidence>
<feature type="transmembrane region" description="Helical" evidence="9">
    <location>
        <begin position="154"/>
        <end position="176"/>
    </location>
</feature>
<comment type="subcellular location">
    <subcellularLocation>
        <location evidence="1">Mitochondrion</location>
    </subcellularLocation>
</comment>
<evidence type="ECO:0000256" key="4">
    <source>
        <dbReference type="ARBA" id="ARBA00022980"/>
    </source>
</evidence>